<accession>A0A2P4YNR0</accession>
<dbReference type="Pfam" id="PF00188">
    <property type="entry name" value="CAP"/>
    <property type="match status" value="1"/>
</dbReference>
<feature type="coiled-coil region" evidence="1">
    <location>
        <begin position="148"/>
        <end position="182"/>
    </location>
</feature>
<evidence type="ECO:0000259" key="2">
    <source>
        <dbReference type="Pfam" id="PF00188"/>
    </source>
</evidence>
<name>A0A2P4YNR0_9STRA</name>
<dbReference type="Gene3D" id="3.40.33.10">
    <property type="entry name" value="CAP"/>
    <property type="match status" value="1"/>
</dbReference>
<dbReference type="AlphaFoldDB" id="A0A2P4YNR0"/>
<dbReference type="CDD" id="cd05379">
    <property type="entry name" value="CAP_bacterial"/>
    <property type="match status" value="1"/>
</dbReference>
<reference evidence="3 4" key="1">
    <citation type="journal article" date="2017" name="Genome Biol. Evol.">
        <title>Phytophthora megakarya and P. palmivora, closely related causal agents of cacao black pod rot, underwent increases in genome sizes and gene numbers by different mechanisms.</title>
        <authorList>
            <person name="Ali S.S."/>
            <person name="Shao J."/>
            <person name="Lary D.J."/>
            <person name="Kronmiller B."/>
            <person name="Shen D."/>
            <person name="Strem M.D."/>
            <person name="Amoako-Attah I."/>
            <person name="Akrofi A.Y."/>
            <person name="Begoude B.A."/>
            <person name="Ten Hoopen G.M."/>
            <person name="Coulibaly K."/>
            <person name="Kebe B.I."/>
            <person name="Melnick R.L."/>
            <person name="Guiltinan M.J."/>
            <person name="Tyler B.M."/>
            <person name="Meinhardt L.W."/>
            <person name="Bailey B.A."/>
        </authorList>
    </citation>
    <scope>NUCLEOTIDE SEQUENCE [LARGE SCALE GENOMIC DNA]</scope>
    <source>
        <strain evidence="4">sbr112.9</strain>
    </source>
</reference>
<gene>
    <name evidence="3" type="ORF">PHPALM_2874</name>
</gene>
<organism evidence="3 4">
    <name type="scientific">Phytophthora palmivora</name>
    <dbReference type="NCBI Taxonomy" id="4796"/>
    <lineage>
        <taxon>Eukaryota</taxon>
        <taxon>Sar</taxon>
        <taxon>Stramenopiles</taxon>
        <taxon>Oomycota</taxon>
        <taxon>Peronosporomycetes</taxon>
        <taxon>Peronosporales</taxon>
        <taxon>Peronosporaceae</taxon>
        <taxon>Phytophthora</taxon>
    </lineage>
</organism>
<keyword evidence="1" id="KW-0175">Coiled coil</keyword>
<sequence length="201" mass="21773">MSQRITAAGYAWNSIAENVAAGQTNVDAVMTAWMNSPGHKANILSSKVTMFGCAYAYNAGSTYKHYWTQDFVPSHFFAMTRFFKPAALLLALVAGMLDTSTAQDEANVIIQIGLDAVTTAATTSSLANSVGETLARFSPIGGSMLETIQRIKTKADENAQRNNELNADLQSLLNAVQSFTETEDNLSSIFNGRKLRTETDK</sequence>
<dbReference type="InterPro" id="IPR035940">
    <property type="entry name" value="CAP_sf"/>
</dbReference>
<dbReference type="OrthoDB" id="118512at2759"/>
<feature type="domain" description="SCP" evidence="2">
    <location>
        <begin position="4"/>
        <end position="71"/>
    </location>
</feature>
<keyword evidence="4" id="KW-1185">Reference proteome</keyword>
<dbReference type="EMBL" id="NCKW01001530">
    <property type="protein sequence ID" value="POM79455.1"/>
    <property type="molecule type" value="Genomic_DNA"/>
</dbReference>
<evidence type="ECO:0000256" key="1">
    <source>
        <dbReference type="SAM" id="Coils"/>
    </source>
</evidence>
<dbReference type="InterPro" id="IPR014044">
    <property type="entry name" value="CAP_dom"/>
</dbReference>
<dbReference type="PANTHER" id="PTHR31157:SF1">
    <property type="entry name" value="SCP DOMAIN-CONTAINING PROTEIN"/>
    <property type="match status" value="1"/>
</dbReference>
<dbReference type="PANTHER" id="PTHR31157">
    <property type="entry name" value="SCP DOMAIN-CONTAINING PROTEIN"/>
    <property type="match status" value="1"/>
</dbReference>
<dbReference type="Proteomes" id="UP000237271">
    <property type="component" value="Unassembled WGS sequence"/>
</dbReference>
<proteinExistence type="predicted"/>
<protein>
    <submittedName>
        <fullName evidence="3">SCP-like extracellular protein</fullName>
    </submittedName>
</protein>
<dbReference type="SUPFAM" id="SSF55797">
    <property type="entry name" value="PR-1-like"/>
    <property type="match status" value="1"/>
</dbReference>
<evidence type="ECO:0000313" key="3">
    <source>
        <dbReference type="EMBL" id="POM79455.1"/>
    </source>
</evidence>
<comment type="caution">
    <text evidence="3">The sequence shown here is derived from an EMBL/GenBank/DDBJ whole genome shotgun (WGS) entry which is preliminary data.</text>
</comment>
<evidence type="ECO:0000313" key="4">
    <source>
        <dbReference type="Proteomes" id="UP000237271"/>
    </source>
</evidence>